<evidence type="ECO:0000256" key="3">
    <source>
        <dbReference type="ARBA" id="ARBA00022475"/>
    </source>
</evidence>
<proteinExistence type="inferred from homology"/>
<evidence type="ECO:0000256" key="7">
    <source>
        <dbReference type="ARBA" id="ARBA00023121"/>
    </source>
</evidence>
<dbReference type="Pfam" id="PF10699">
    <property type="entry name" value="HAP2-GCS1"/>
    <property type="match status" value="1"/>
</dbReference>
<dbReference type="GO" id="GO:0008289">
    <property type="term" value="F:lipid binding"/>
    <property type="evidence" value="ECO:0007669"/>
    <property type="project" value="UniProtKB-KW"/>
</dbReference>
<evidence type="ECO:0000259" key="13">
    <source>
        <dbReference type="Pfam" id="PF10699"/>
    </source>
</evidence>
<organism evidence="14 15">
    <name type="scientific">Marchantia polymorpha</name>
    <name type="common">Common liverwort</name>
    <name type="synonym">Marchantia aquatica</name>
    <dbReference type="NCBI Taxonomy" id="3197"/>
    <lineage>
        <taxon>Eukaryota</taxon>
        <taxon>Viridiplantae</taxon>
        <taxon>Streptophyta</taxon>
        <taxon>Embryophyta</taxon>
        <taxon>Marchantiophyta</taxon>
        <taxon>Marchantiopsida</taxon>
        <taxon>Marchantiidae</taxon>
        <taxon>Marchantiales</taxon>
        <taxon>Marchantiaceae</taxon>
        <taxon>Marchantia</taxon>
    </lineage>
</organism>
<evidence type="ECO:0000256" key="1">
    <source>
        <dbReference type="ARBA" id="ARBA00004251"/>
    </source>
</evidence>
<evidence type="ECO:0000256" key="4">
    <source>
        <dbReference type="ARBA" id="ARBA00022692"/>
    </source>
</evidence>
<evidence type="ECO:0000256" key="11">
    <source>
        <dbReference type="SAM" id="MobiDB-lite"/>
    </source>
</evidence>
<evidence type="ECO:0000256" key="9">
    <source>
        <dbReference type="ARBA" id="ARBA00023157"/>
    </source>
</evidence>
<evidence type="ECO:0000256" key="5">
    <source>
        <dbReference type="ARBA" id="ARBA00022729"/>
    </source>
</evidence>
<keyword evidence="4 12" id="KW-0812">Transmembrane</keyword>
<feature type="transmembrane region" description="Helical" evidence="12">
    <location>
        <begin position="694"/>
        <end position="715"/>
    </location>
</feature>
<evidence type="ECO:0000256" key="12">
    <source>
        <dbReference type="SAM" id="Phobius"/>
    </source>
</evidence>
<feature type="domain" description="Generative cell specific-1/HAP2" evidence="13">
    <location>
        <begin position="57"/>
        <end position="658"/>
    </location>
</feature>
<keyword evidence="9" id="KW-1015">Disulfide bond</keyword>
<dbReference type="InterPro" id="IPR018928">
    <property type="entry name" value="HAP2/GCS1_dom"/>
</dbReference>
<dbReference type="OrthoDB" id="272303at2759"/>
<sequence length="762" mass="86297">MEKSSDGTSCLRTGSRIILYLVLLLFPVFEKVKSDALLSSWLVNCTRHQHEKVEKEIDCIKKMLLHFSIDNGKSGESDTIETFVTQVREYNGGSRDLEEPYRITMYKSDIYVQYPLQFLQSFNGNPHEVESFAHNCKDDSKDKTPNCGWLYNKAGEKVKDSQGFCCLCTVKDKLPPWLGGESLPRRSKQDCNSTLLSFLNLLPWRRRGSAHCLRYSTQWYPTYQVGLSNQTFTISIKTDLAHSSREVSSLSQNFDSVEVTSHLRVDINSRRTMKGKLQAFSIMNTEPPDLADQYLSIPYEEGKIDLTTNTSKWLTLPKSFYTLDGRDCDKIGISHSAFRLQPQPCNHGFQSCCSNQLDKFAKDESERLANGETPLYAVSRHGKVFASHQTHNSTLNLLTNQTVTSLLTLEVKADDLKYFVHRSPGKIMEASFESTQTHLSGGLLKVEILNAGKETANFTLHTEECPLLLNFSTVEVRSLKPRNTLSSFTFNVSETDDSSYFSTCKVFLQDNMGDKTDTFEVKLDYPSRDELAFLLRAEATGTNSKNSSSLFNWIYSLFNYTKWFGVFNTTFNFCWFSCPKNTLESESSTGGQSTFRCEYSSQTIPDLDENGFTAKCPDAPGTPTGSGNFSLYNIFTWTPCGECSNIVLDFKCYVTTLCWKEILSFVMYVIAAIILIYFAWLLHQAGILGPIISTVLSFIAMICKLLCGCLTILFGGRRSGGGEGSSSDGDNDGGGSRGRRKKRKRKRKKKWKRKRHKKRKWW</sequence>
<dbReference type="PANTHER" id="PTHR31764:SF0">
    <property type="entry name" value="GENERATIVE CELL SPECIFIC-1_HAP2 DOMAIN-CONTAINING PROTEIN"/>
    <property type="match status" value="1"/>
</dbReference>
<feature type="region of interest" description="Disordered" evidence="11">
    <location>
        <begin position="719"/>
        <end position="762"/>
    </location>
</feature>
<dbReference type="Gramene" id="Mp4g01100.1">
    <property type="protein sequence ID" value="Mp4g01100.1.cds"/>
    <property type="gene ID" value="Mp4g01100"/>
</dbReference>
<gene>
    <name evidence="14" type="ORF">MARPO_0066s0032</name>
</gene>
<dbReference type="GO" id="GO:0007338">
    <property type="term" value="P:single fertilization"/>
    <property type="evidence" value="ECO:0007669"/>
    <property type="project" value="UniProtKB-KW"/>
</dbReference>
<dbReference type="AlphaFoldDB" id="A0A2R6WQH5"/>
<evidence type="ECO:0000256" key="10">
    <source>
        <dbReference type="ARBA" id="ARBA00023279"/>
    </source>
</evidence>
<keyword evidence="5" id="KW-0732">Signal</keyword>
<keyword evidence="3" id="KW-1003">Cell membrane</keyword>
<feature type="transmembrane region" description="Helical" evidence="12">
    <location>
        <begin position="662"/>
        <end position="682"/>
    </location>
</feature>
<protein>
    <recommendedName>
        <fullName evidence="13">Generative cell specific-1/HAP2 domain-containing protein</fullName>
    </recommendedName>
</protein>
<keyword evidence="10" id="KW-0278">Fertilization</keyword>
<evidence type="ECO:0000256" key="6">
    <source>
        <dbReference type="ARBA" id="ARBA00022989"/>
    </source>
</evidence>
<keyword evidence="8 12" id="KW-0472">Membrane</keyword>
<dbReference type="EMBL" id="KZ772738">
    <property type="protein sequence ID" value="PTQ36073.1"/>
    <property type="molecule type" value="Genomic_DNA"/>
</dbReference>
<dbReference type="Proteomes" id="UP000244005">
    <property type="component" value="Unassembled WGS sequence"/>
</dbReference>
<keyword evidence="7" id="KW-0446">Lipid-binding</keyword>
<name>A0A2R6WQH5_MARPO</name>
<evidence type="ECO:0000256" key="2">
    <source>
        <dbReference type="ARBA" id="ARBA00010929"/>
    </source>
</evidence>
<keyword evidence="6 12" id="KW-1133">Transmembrane helix</keyword>
<feature type="compositionally biased region" description="Basic residues" evidence="11">
    <location>
        <begin position="737"/>
        <end position="762"/>
    </location>
</feature>
<dbReference type="PANTHER" id="PTHR31764">
    <property type="entry name" value="PROTEIN HAPLESS 2"/>
    <property type="match status" value="1"/>
</dbReference>
<keyword evidence="15" id="KW-1185">Reference proteome</keyword>
<accession>A0A2R6WQH5</accession>
<evidence type="ECO:0000313" key="14">
    <source>
        <dbReference type="EMBL" id="PTQ36073.1"/>
    </source>
</evidence>
<dbReference type="GO" id="GO:0005886">
    <property type="term" value="C:plasma membrane"/>
    <property type="evidence" value="ECO:0007669"/>
    <property type="project" value="UniProtKB-SubCell"/>
</dbReference>
<comment type="subcellular location">
    <subcellularLocation>
        <location evidence="1">Cell membrane</location>
        <topology evidence="1">Single-pass type I membrane protein</topology>
    </subcellularLocation>
</comment>
<evidence type="ECO:0000256" key="8">
    <source>
        <dbReference type="ARBA" id="ARBA00023136"/>
    </source>
</evidence>
<dbReference type="InterPro" id="IPR040326">
    <property type="entry name" value="HAP2/GCS1"/>
</dbReference>
<reference evidence="15" key="1">
    <citation type="journal article" date="2017" name="Cell">
        <title>Insights into land plant evolution garnered from the Marchantia polymorpha genome.</title>
        <authorList>
            <person name="Bowman J.L."/>
            <person name="Kohchi T."/>
            <person name="Yamato K.T."/>
            <person name="Jenkins J."/>
            <person name="Shu S."/>
            <person name="Ishizaki K."/>
            <person name="Yamaoka S."/>
            <person name="Nishihama R."/>
            <person name="Nakamura Y."/>
            <person name="Berger F."/>
            <person name="Adam C."/>
            <person name="Aki S.S."/>
            <person name="Althoff F."/>
            <person name="Araki T."/>
            <person name="Arteaga-Vazquez M.A."/>
            <person name="Balasubrmanian S."/>
            <person name="Barry K."/>
            <person name="Bauer D."/>
            <person name="Boehm C.R."/>
            <person name="Briginshaw L."/>
            <person name="Caballero-Perez J."/>
            <person name="Catarino B."/>
            <person name="Chen F."/>
            <person name="Chiyoda S."/>
            <person name="Chovatia M."/>
            <person name="Davies K.M."/>
            <person name="Delmans M."/>
            <person name="Demura T."/>
            <person name="Dierschke T."/>
            <person name="Dolan L."/>
            <person name="Dorantes-Acosta A.E."/>
            <person name="Eklund D.M."/>
            <person name="Florent S.N."/>
            <person name="Flores-Sandoval E."/>
            <person name="Fujiyama A."/>
            <person name="Fukuzawa H."/>
            <person name="Galik B."/>
            <person name="Grimanelli D."/>
            <person name="Grimwood J."/>
            <person name="Grossniklaus U."/>
            <person name="Hamada T."/>
            <person name="Haseloff J."/>
            <person name="Hetherington A.J."/>
            <person name="Higo A."/>
            <person name="Hirakawa Y."/>
            <person name="Hundley H.N."/>
            <person name="Ikeda Y."/>
            <person name="Inoue K."/>
            <person name="Inoue S.I."/>
            <person name="Ishida S."/>
            <person name="Jia Q."/>
            <person name="Kakita M."/>
            <person name="Kanazawa T."/>
            <person name="Kawai Y."/>
            <person name="Kawashima T."/>
            <person name="Kennedy M."/>
            <person name="Kinose K."/>
            <person name="Kinoshita T."/>
            <person name="Kohara Y."/>
            <person name="Koide E."/>
            <person name="Komatsu K."/>
            <person name="Kopischke S."/>
            <person name="Kubo M."/>
            <person name="Kyozuka J."/>
            <person name="Lagercrantz U."/>
            <person name="Lin S.S."/>
            <person name="Lindquist E."/>
            <person name="Lipzen A.M."/>
            <person name="Lu C.W."/>
            <person name="De Luna E."/>
            <person name="Martienssen R.A."/>
            <person name="Minamino N."/>
            <person name="Mizutani M."/>
            <person name="Mizutani M."/>
            <person name="Mochizuki N."/>
            <person name="Monte I."/>
            <person name="Mosher R."/>
            <person name="Nagasaki H."/>
            <person name="Nakagami H."/>
            <person name="Naramoto S."/>
            <person name="Nishitani K."/>
            <person name="Ohtani M."/>
            <person name="Okamoto T."/>
            <person name="Okumura M."/>
            <person name="Phillips J."/>
            <person name="Pollak B."/>
            <person name="Reinders A."/>
            <person name="Rovekamp M."/>
            <person name="Sano R."/>
            <person name="Sawa S."/>
            <person name="Schmid M.W."/>
            <person name="Shirakawa M."/>
            <person name="Solano R."/>
            <person name="Spunde A."/>
            <person name="Suetsugu N."/>
            <person name="Sugano S."/>
            <person name="Sugiyama A."/>
            <person name="Sun R."/>
            <person name="Suzuki Y."/>
            <person name="Takenaka M."/>
            <person name="Takezawa D."/>
            <person name="Tomogane H."/>
            <person name="Tsuzuki M."/>
            <person name="Ueda T."/>
            <person name="Umeda M."/>
            <person name="Ward J.M."/>
            <person name="Watanabe Y."/>
            <person name="Yazaki K."/>
            <person name="Yokoyama R."/>
            <person name="Yoshitake Y."/>
            <person name="Yotsui I."/>
            <person name="Zachgo S."/>
            <person name="Schmutz J."/>
        </authorList>
    </citation>
    <scope>NUCLEOTIDE SEQUENCE [LARGE SCALE GENOMIC DNA]</scope>
    <source>
        <strain evidence="15">Tak-1</strain>
    </source>
</reference>
<evidence type="ECO:0000313" key="15">
    <source>
        <dbReference type="Proteomes" id="UP000244005"/>
    </source>
</evidence>
<comment type="similarity">
    <text evidence="2">Belongs to the HAP2/GCS1 family.</text>
</comment>